<dbReference type="Gene3D" id="1.20.1720.10">
    <property type="entry name" value="Multidrug resistance protein D"/>
    <property type="match status" value="1"/>
</dbReference>
<dbReference type="EMBL" id="QJNS01000420">
    <property type="protein sequence ID" value="RYO77913.1"/>
    <property type="molecule type" value="Genomic_DNA"/>
</dbReference>
<proteinExistence type="predicted"/>
<dbReference type="InterPro" id="IPR036259">
    <property type="entry name" value="MFS_trans_sf"/>
</dbReference>
<keyword evidence="5 7" id="KW-0472">Membrane</keyword>
<dbReference type="SUPFAM" id="SSF103473">
    <property type="entry name" value="MFS general substrate transporter"/>
    <property type="match status" value="2"/>
</dbReference>
<feature type="region of interest" description="Disordered" evidence="6">
    <location>
        <begin position="484"/>
        <end position="509"/>
    </location>
</feature>
<feature type="transmembrane region" description="Helical" evidence="7">
    <location>
        <begin position="298"/>
        <end position="319"/>
    </location>
</feature>
<organism evidence="8 9">
    <name type="scientific">Monosporascus cannonballus</name>
    <dbReference type="NCBI Taxonomy" id="155416"/>
    <lineage>
        <taxon>Eukaryota</taxon>
        <taxon>Fungi</taxon>
        <taxon>Dikarya</taxon>
        <taxon>Ascomycota</taxon>
        <taxon>Pezizomycotina</taxon>
        <taxon>Sordariomycetes</taxon>
        <taxon>Xylariomycetidae</taxon>
        <taxon>Xylariales</taxon>
        <taxon>Xylariales incertae sedis</taxon>
        <taxon>Monosporascus</taxon>
    </lineage>
</organism>
<evidence type="ECO:0000313" key="9">
    <source>
        <dbReference type="Proteomes" id="UP000294003"/>
    </source>
</evidence>
<feature type="transmembrane region" description="Helical" evidence="7">
    <location>
        <begin position="405"/>
        <end position="430"/>
    </location>
</feature>
<gene>
    <name evidence="8" type="ORF">DL762_008966</name>
</gene>
<feature type="region of interest" description="Disordered" evidence="6">
    <location>
        <begin position="1"/>
        <end position="93"/>
    </location>
</feature>
<dbReference type="Proteomes" id="UP000294003">
    <property type="component" value="Unassembled WGS sequence"/>
</dbReference>
<keyword evidence="3 7" id="KW-0812">Transmembrane</keyword>
<evidence type="ECO:0000256" key="7">
    <source>
        <dbReference type="SAM" id="Phobius"/>
    </source>
</evidence>
<feature type="compositionally biased region" description="Basic residues" evidence="6">
    <location>
        <begin position="484"/>
        <end position="495"/>
    </location>
</feature>
<evidence type="ECO:0000256" key="2">
    <source>
        <dbReference type="ARBA" id="ARBA00022448"/>
    </source>
</evidence>
<evidence type="ECO:0000256" key="1">
    <source>
        <dbReference type="ARBA" id="ARBA00004141"/>
    </source>
</evidence>
<reference evidence="8 9" key="1">
    <citation type="submission" date="2018-06" db="EMBL/GenBank/DDBJ databases">
        <title>Complete Genomes of Monosporascus.</title>
        <authorList>
            <person name="Robinson A.J."/>
            <person name="Natvig D.O."/>
        </authorList>
    </citation>
    <scope>NUCLEOTIDE SEQUENCE [LARGE SCALE GENOMIC DNA]</scope>
    <source>
        <strain evidence="8 9">CBS 609.92</strain>
    </source>
</reference>
<feature type="transmembrane region" description="Helical" evidence="7">
    <location>
        <begin position="450"/>
        <end position="475"/>
    </location>
</feature>
<sequence>MEFECRKRKEIDDAQAQPGMASSGPLVNGVLPATPKSQEPNREELPLKEPLSEAPDGDDNPNPDMPSRSAGRGVRPRRIHRLDQPDDNNLHGITPMVIGSLADSAGRRPAYCICFFVYIAANIGCALAPNYKSLLALRTLQSAGSSSTVAPLPGCRGRHRHVRRARELRGVHQPALPSRAFYRSRGWRRTHAVPRLALDVLAARDPSGRRVRGQRRLPARDLPLRHLRRLGPPTSGLPHAVAALEGLVRAAGKGSPVRGHRGEGGDEALSAGKPSSLPRKEKKFNVFRSPVLLFEAEMFLLLVYGAVLFAGIYAVMASMGTRRQAVYGLSGAGVGLLCLPVSGGMLLSAAAVGRALDWNYRRHDRTGAGDFPIERARCGVGAPPGGAEGAAIAAWGWVLHRRAPLVAPCVLLALLSFGVAGFSNTLSALITDLNPGDAAATATLDPLIDAGGLGWAFVLFGGPFAVLSPSMWLAMRNGAGRRRAKAERRRFKRERKAGGGDGETGPQET</sequence>
<feature type="transmembrane region" description="Helical" evidence="7">
    <location>
        <begin position="325"/>
        <end position="352"/>
    </location>
</feature>
<evidence type="ECO:0000256" key="3">
    <source>
        <dbReference type="ARBA" id="ARBA00022692"/>
    </source>
</evidence>
<evidence type="ECO:0000256" key="4">
    <source>
        <dbReference type="ARBA" id="ARBA00022989"/>
    </source>
</evidence>
<evidence type="ECO:0000256" key="5">
    <source>
        <dbReference type="ARBA" id="ARBA00023136"/>
    </source>
</evidence>
<keyword evidence="9" id="KW-1185">Reference proteome</keyword>
<dbReference type="Gene3D" id="1.20.1250.20">
    <property type="entry name" value="MFS general substrate transporter like domains"/>
    <property type="match status" value="1"/>
</dbReference>
<keyword evidence="2" id="KW-0813">Transport</keyword>
<feature type="compositionally biased region" description="Basic and acidic residues" evidence="6">
    <location>
        <begin position="39"/>
        <end position="51"/>
    </location>
</feature>
<feature type="region of interest" description="Disordered" evidence="6">
    <location>
        <begin position="252"/>
        <end position="276"/>
    </location>
</feature>
<evidence type="ECO:0000256" key="6">
    <source>
        <dbReference type="SAM" id="MobiDB-lite"/>
    </source>
</evidence>
<accession>A0ABY0GYU2</accession>
<evidence type="ECO:0000313" key="8">
    <source>
        <dbReference type="EMBL" id="RYO77913.1"/>
    </source>
</evidence>
<evidence type="ECO:0008006" key="10">
    <source>
        <dbReference type="Google" id="ProtNLM"/>
    </source>
</evidence>
<feature type="compositionally biased region" description="Basic and acidic residues" evidence="6">
    <location>
        <begin position="1"/>
        <end position="12"/>
    </location>
</feature>
<comment type="subcellular location">
    <subcellularLocation>
        <location evidence="1">Membrane</location>
        <topology evidence="1">Multi-pass membrane protein</topology>
    </subcellularLocation>
</comment>
<dbReference type="PANTHER" id="PTHR23502:SF51">
    <property type="entry name" value="QUINIDINE RESISTANCE PROTEIN 1-RELATED"/>
    <property type="match status" value="1"/>
</dbReference>
<protein>
    <recommendedName>
        <fullName evidence="10">Major facilitator superfamily (MFS) profile domain-containing protein</fullName>
    </recommendedName>
</protein>
<comment type="caution">
    <text evidence="8">The sequence shown here is derived from an EMBL/GenBank/DDBJ whole genome shotgun (WGS) entry which is preliminary data.</text>
</comment>
<dbReference type="PANTHER" id="PTHR23502">
    <property type="entry name" value="MAJOR FACILITATOR SUPERFAMILY"/>
    <property type="match status" value="1"/>
</dbReference>
<keyword evidence="4 7" id="KW-1133">Transmembrane helix</keyword>
<name>A0ABY0GYU2_9PEZI</name>